<sequence>MSANAETLERQAAKLIPELWSLSLNKKLDKSGVGMKIVNKIYEKDIKNYGDTVHIGEIGDVTISDYSEDESDGGVTYQRVDATSQDLKIDQSKSFGIFLSDITQKQSNIKDLQAKFEARAKTAVDLVKDTFILSAFSEIPAENKKGTDTAITLTKDNAYQVLVWLAKTLKNNNAVQTKNDQVFKSNQAAGEAMPYVVINPDVEAILIQSPDFIHATNAGDRVLREGSIGTIAGLDVLVSTNLPTTTGKVNIMAGINAAIAYAGNISKIEAMRDNKFFGDNVRGLYVYGKKVVLPKALAGVVVDVSAADNIDSKAGGGS</sequence>
<evidence type="ECO:0000313" key="1">
    <source>
        <dbReference type="EMBL" id="DAE15336.1"/>
    </source>
</evidence>
<proteinExistence type="predicted"/>
<name>A0A8S5Q8G4_9CAUD</name>
<protein>
    <submittedName>
        <fullName evidence="1">Major capsid protein</fullName>
    </submittedName>
</protein>
<dbReference type="EMBL" id="BK015603">
    <property type="protein sequence ID" value="DAE15336.1"/>
    <property type="molecule type" value="Genomic_DNA"/>
</dbReference>
<organism evidence="1">
    <name type="scientific">Siphoviridae sp. ct5qs5</name>
    <dbReference type="NCBI Taxonomy" id="2825339"/>
    <lineage>
        <taxon>Viruses</taxon>
        <taxon>Duplodnaviria</taxon>
        <taxon>Heunggongvirae</taxon>
        <taxon>Uroviricota</taxon>
        <taxon>Caudoviricetes</taxon>
    </lineage>
</organism>
<reference evidence="1" key="1">
    <citation type="journal article" date="2021" name="Proc. Natl. Acad. Sci. U.S.A.">
        <title>A Catalog of Tens of Thousands of Viruses from Human Metagenomes Reveals Hidden Associations with Chronic Diseases.</title>
        <authorList>
            <person name="Tisza M.J."/>
            <person name="Buck C.B."/>
        </authorList>
    </citation>
    <scope>NUCLEOTIDE SEQUENCE</scope>
    <source>
        <strain evidence="1">Ct5qs5</strain>
    </source>
</reference>
<accession>A0A8S5Q8G4</accession>